<accession>A0A1I2PHY8</accession>
<comment type="catalytic activity">
    <reaction evidence="3">
        <text>uridine(65) in tRNA = pseudouridine(65) in tRNA</text>
        <dbReference type="Rhea" id="RHEA:42536"/>
        <dbReference type="Rhea" id="RHEA-COMP:10103"/>
        <dbReference type="Rhea" id="RHEA-COMP:10104"/>
        <dbReference type="ChEBI" id="CHEBI:65314"/>
        <dbReference type="ChEBI" id="CHEBI:65315"/>
        <dbReference type="EC" id="5.4.99.26"/>
    </reaction>
</comment>
<evidence type="ECO:0000313" key="12">
    <source>
        <dbReference type="Proteomes" id="UP000198623"/>
    </source>
</evidence>
<proteinExistence type="predicted"/>
<gene>
    <name evidence="11" type="ORF">SAMN05216175_103378</name>
</gene>
<dbReference type="Pfam" id="PF00849">
    <property type="entry name" value="PseudoU_synth_2"/>
    <property type="match status" value="1"/>
</dbReference>
<dbReference type="RefSeq" id="WP_090726066.1">
    <property type="nucleotide sequence ID" value="NZ_FOOU01000003.1"/>
</dbReference>
<comment type="function">
    <text evidence="4">Responsible for synthesis of pseudouridine from uracil-65 in transfer RNAs.</text>
</comment>
<keyword evidence="12" id="KW-1185">Reference proteome</keyword>
<evidence type="ECO:0000256" key="8">
    <source>
        <dbReference type="ARBA" id="ARBA00041975"/>
    </source>
</evidence>
<dbReference type="STRING" id="1045558.SAMN05216175_103378"/>
<reference evidence="12" key="1">
    <citation type="submission" date="2016-10" db="EMBL/GenBank/DDBJ databases">
        <authorList>
            <person name="Varghese N."/>
            <person name="Submissions S."/>
        </authorList>
    </citation>
    <scope>NUCLEOTIDE SEQUENCE [LARGE SCALE GENOMIC DNA]</scope>
    <source>
        <strain evidence="12">CGMCC 1.10971</strain>
    </source>
</reference>
<organism evidence="11 12">
    <name type="scientific">Neptunomonas qingdaonensis</name>
    <dbReference type="NCBI Taxonomy" id="1045558"/>
    <lineage>
        <taxon>Bacteria</taxon>
        <taxon>Pseudomonadati</taxon>
        <taxon>Pseudomonadota</taxon>
        <taxon>Gammaproteobacteria</taxon>
        <taxon>Oceanospirillales</taxon>
        <taxon>Oceanospirillaceae</taxon>
        <taxon>Neptunomonas</taxon>
    </lineage>
</organism>
<keyword evidence="2" id="KW-0413">Isomerase</keyword>
<dbReference type="AlphaFoldDB" id="A0A1I2PHY8"/>
<dbReference type="GO" id="GO:0008033">
    <property type="term" value="P:tRNA processing"/>
    <property type="evidence" value="ECO:0007669"/>
    <property type="project" value="UniProtKB-KW"/>
</dbReference>
<dbReference type="OrthoDB" id="9807829at2"/>
<evidence type="ECO:0000313" key="11">
    <source>
        <dbReference type="EMBL" id="SFG13617.1"/>
    </source>
</evidence>
<evidence type="ECO:0000256" key="6">
    <source>
        <dbReference type="ARBA" id="ARBA00040675"/>
    </source>
</evidence>
<dbReference type="SUPFAM" id="SSF55120">
    <property type="entry name" value="Pseudouridine synthase"/>
    <property type="match status" value="1"/>
</dbReference>
<evidence type="ECO:0000256" key="1">
    <source>
        <dbReference type="ARBA" id="ARBA00022694"/>
    </source>
</evidence>
<dbReference type="Gene3D" id="3.30.2350.10">
    <property type="entry name" value="Pseudouridine synthase"/>
    <property type="match status" value="1"/>
</dbReference>
<protein>
    <recommendedName>
        <fullName evidence="6">tRNA pseudouridine synthase C</fullName>
        <ecNumber evidence="5">5.4.99.26</ecNumber>
    </recommendedName>
    <alternativeName>
        <fullName evidence="8">tRNA pseudouridine(65) synthase</fullName>
    </alternativeName>
    <alternativeName>
        <fullName evidence="9">tRNA pseudouridylate synthase C</fullName>
    </alternativeName>
    <alternativeName>
        <fullName evidence="7">tRNA-uridine isomerase C</fullName>
    </alternativeName>
</protein>
<dbReference type="GO" id="GO:0160149">
    <property type="term" value="F:tRNA pseudouridine(65) synthase activity"/>
    <property type="evidence" value="ECO:0007669"/>
    <property type="project" value="UniProtKB-EC"/>
</dbReference>
<evidence type="ECO:0000256" key="7">
    <source>
        <dbReference type="ARBA" id="ARBA00041803"/>
    </source>
</evidence>
<name>A0A1I2PHY8_9GAMM</name>
<sequence length="273" mass="31027">MTYLDILYQDDDLIAVHKPAGLLVHPSWIAPKNTPNLVYSLKTYFRNAPVHTIHRLDRATSGVIVFAKNKEMAQKMNALFAERKVQKTYLCVTRGYTPQEGIIDYALKPIFDKMADPFADPDKPAKEAVSSYRRLGTVELPIAVGKYPCARYSLVEVKPATGRKHQIRRHMKHILHPLIGDTKYGEGRHNRLFREHLDTRRMLLMATELTFEHPASGEVLTIKAPVTRKVANLFDRLGWQGLYPDQESWKSLETVEALAGEIDESDAACTNED</sequence>
<dbReference type="InterPro" id="IPR020103">
    <property type="entry name" value="PsdUridine_synth_cat_dom_sf"/>
</dbReference>
<dbReference type="GO" id="GO:0000455">
    <property type="term" value="P:enzyme-directed rRNA pseudouridine synthesis"/>
    <property type="evidence" value="ECO:0007669"/>
    <property type="project" value="TreeGrafter"/>
</dbReference>
<dbReference type="Proteomes" id="UP000198623">
    <property type="component" value="Unassembled WGS sequence"/>
</dbReference>
<keyword evidence="1" id="KW-0819">tRNA processing</keyword>
<evidence type="ECO:0000256" key="5">
    <source>
        <dbReference type="ARBA" id="ARBA00038943"/>
    </source>
</evidence>
<dbReference type="InterPro" id="IPR050188">
    <property type="entry name" value="RluA_PseudoU_synthase"/>
</dbReference>
<dbReference type="PROSITE" id="PS01129">
    <property type="entry name" value="PSI_RLU"/>
    <property type="match status" value="1"/>
</dbReference>
<dbReference type="EMBL" id="FOOU01000003">
    <property type="protein sequence ID" value="SFG13617.1"/>
    <property type="molecule type" value="Genomic_DNA"/>
</dbReference>
<evidence type="ECO:0000256" key="3">
    <source>
        <dbReference type="ARBA" id="ARBA00036607"/>
    </source>
</evidence>
<dbReference type="EC" id="5.4.99.26" evidence="5"/>
<dbReference type="InterPro" id="IPR006224">
    <property type="entry name" value="PsdUridine_synth_RluA-like_CS"/>
</dbReference>
<evidence type="ECO:0000256" key="4">
    <source>
        <dbReference type="ARBA" id="ARBA00037670"/>
    </source>
</evidence>
<dbReference type="PANTHER" id="PTHR21600">
    <property type="entry name" value="MITOCHONDRIAL RNA PSEUDOURIDINE SYNTHASE"/>
    <property type="match status" value="1"/>
</dbReference>
<evidence type="ECO:0000256" key="9">
    <source>
        <dbReference type="ARBA" id="ARBA00043049"/>
    </source>
</evidence>
<evidence type="ECO:0000259" key="10">
    <source>
        <dbReference type="Pfam" id="PF00849"/>
    </source>
</evidence>
<evidence type="ECO:0000256" key="2">
    <source>
        <dbReference type="ARBA" id="ARBA00023235"/>
    </source>
</evidence>
<dbReference type="InterPro" id="IPR006145">
    <property type="entry name" value="PsdUridine_synth_RsuA/RluA"/>
</dbReference>
<dbReference type="GO" id="GO:0003723">
    <property type="term" value="F:RNA binding"/>
    <property type="evidence" value="ECO:0007669"/>
    <property type="project" value="InterPro"/>
</dbReference>
<dbReference type="PANTHER" id="PTHR21600:SF56">
    <property type="entry name" value="TRNA PSEUDOURIDINE SYNTHASE C"/>
    <property type="match status" value="1"/>
</dbReference>
<feature type="domain" description="Pseudouridine synthase RsuA/RluA-like" evidence="10">
    <location>
        <begin position="12"/>
        <end position="173"/>
    </location>
</feature>